<dbReference type="PROSITE" id="PS00370">
    <property type="entry name" value="PEP_ENZYMES_PHOS_SITE"/>
    <property type="match status" value="1"/>
</dbReference>
<comment type="caution">
    <text evidence="5">The sequence shown here is derived from an EMBL/GenBank/DDBJ whole genome shotgun (WGS) entry which is preliminary data.</text>
</comment>
<keyword evidence="5" id="KW-0418">Kinase</keyword>
<dbReference type="Gene3D" id="3.50.30.10">
    <property type="entry name" value="Phosphohistidine domain"/>
    <property type="match status" value="1"/>
</dbReference>
<dbReference type="InterPro" id="IPR008279">
    <property type="entry name" value="PEP-util_enz_mobile_dom"/>
</dbReference>
<evidence type="ECO:0000256" key="2">
    <source>
        <dbReference type="ARBA" id="ARBA00022741"/>
    </source>
</evidence>
<dbReference type="Proteomes" id="UP000319613">
    <property type="component" value="Unassembled WGS sequence"/>
</dbReference>
<dbReference type="InterPro" id="IPR036637">
    <property type="entry name" value="Phosphohistidine_dom_sf"/>
</dbReference>
<protein>
    <submittedName>
        <fullName evidence="5">Pyruvate, water dikinase</fullName>
    </submittedName>
</protein>
<dbReference type="PANTHER" id="PTHR43030">
    <property type="entry name" value="PHOSPHOENOLPYRUVATE SYNTHASE"/>
    <property type="match status" value="1"/>
</dbReference>
<dbReference type="InterPro" id="IPR006319">
    <property type="entry name" value="PEP_synth"/>
</dbReference>
<evidence type="ECO:0000256" key="3">
    <source>
        <dbReference type="ARBA" id="ARBA00022840"/>
    </source>
</evidence>
<dbReference type="Pfam" id="PF00391">
    <property type="entry name" value="PEP-utilizers"/>
    <property type="match status" value="1"/>
</dbReference>
<dbReference type="GO" id="GO:0008986">
    <property type="term" value="F:pyruvate, water dikinase activity"/>
    <property type="evidence" value="ECO:0007669"/>
    <property type="project" value="InterPro"/>
</dbReference>
<feature type="domain" description="PEP-utilising enzyme mobile" evidence="4">
    <location>
        <begin position="434"/>
        <end position="504"/>
    </location>
</feature>
<comment type="similarity">
    <text evidence="1">Belongs to the PEP-utilizing enzyme family.</text>
</comment>
<sequence>MVDIIKKYKLDKRQWTHKGFHGILHAYFPVGEMPLNIFKKNYGDSFKITVFFVGKDYIDWYWNDEDMIRLRNSAIKKTNKDRFFLKKLLAAWLGKVHKFEKIFKPITAEKLGKLSNKEILSLYKDFYEAYIDEYSLGCCLQDPFSMHADRFLEPAFRKVLGNDFAKYFVLLMSPVTDSFINKAQLDLYRLQQVIAGNKKLLSIFKKNKTEDIAKILEKTFPSFYSKLTSHSQKYHWLQNNYAKVVYLDQRYYIEQLKNLISNKVNPSVEIKKINGDLTQVKQQKAKLIKKLKLSKELKNLISITEVFGFMQDERKKYVLISNYYQKLFRDEISKRTGLSKDQMDYTVYHEMSDLLLKGKVNKKALADRKAYCLCVQTLKGWEVITGPEAKRVYDRVFKIDNKSEKLIKGQSASLGKVVGQVKIIRKTHDMENMQQGDILFASMTRPEMIVAIKKAAGIVTDEGGITCHAAIISRELNIPCIIGTKVGTQVFKDGDIVELDANNGTVRKYK</sequence>
<keyword evidence="3" id="KW-0067">ATP-binding</keyword>
<reference evidence="5 6" key="1">
    <citation type="submission" date="2017-07" db="EMBL/GenBank/DDBJ databases">
        <title>Mechanisms for carbon and nitrogen cycling indicate functional differentiation within the Candidate Phyla Radiation.</title>
        <authorList>
            <person name="Danczak R.E."/>
            <person name="Johnston M.D."/>
            <person name="Kenah C."/>
            <person name="Slattery M."/>
            <person name="Wrighton K.C."/>
            <person name="Wilkins M.J."/>
        </authorList>
    </citation>
    <scope>NUCLEOTIDE SEQUENCE [LARGE SCALE GENOMIC DNA]</scope>
    <source>
        <strain evidence="5">Gr01-1014_77</strain>
    </source>
</reference>
<keyword evidence="2" id="KW-0547">Nucleotide-binding</keyword>
<organism evidence="5 6">
    <name type="scientific">Candidatus Doudnabacteria bacterium Gr01-1014_77</name>
    <dbReference type="NCBI Taxonomy" id="2017133"/>
    <lineage>
        <taxon>Bacteria</taxon>
        <taxon>Candidatus Doudnaibacteriota</taxon>
    </lineage>
</organism>
<dbReference type="EMBL" id="VMFF01000062">
    <property type="protein sequence ID" value="TSC65188.1"/>
    <property type="molecule type" value="Genomic_DNA"/>
</dbReference>
<dbReference type="InterPro" id="IPR018274">
    <property type="entry name" value="PEP_util_AS"/>
</dbReference>
<proteinExistence type="inferred from homology"/>
<keyword evidence="5" id="KW-0808">Transferase</keyword>
<evidence type="ECO:0000313" key="5">
    <source>
        <dbReference type="EMBL" id="TSC65188.1"/>
    </source>
</evidence>
<keyword evidence="5" id="KW-0670">Pyruvate</keyword>
<evidence type="ECO:0000259" key="4">
    <source>
        <dbReference type="Pfam" id="PF00391"/>
    </source>
</evidence>
<gene>
    <name evidence="5" type="ORF">G01um101477_584</name>
</gene>
<dbReference type="GO" id="GO:0005524">
    <property type="term" value="F:ATP binding"/>
    <property type="evidence" value="ECO:0007669"/>
    <property type="project" value="UniProtKB-KW"/>
</dbReference>
<dbReference type="SUPFAM" id="SSF52009">
    <property type="entry name" value="Phosphohistidine domain"/>
    <property type="match status" value="1"/>
</dbReference>
<dbReference type="PANTHER" id="PTHR43030:SF1">
    <property type="entry name" value="PHOSPHOENOLPYRUVATE SYNTHASE"/>
    <property type="match status" value="1"/>
</dbReference>
<dbReference type="AlphaFoldDB" id="A0A554JA03"/>
<evidence type="ECO:0000256" key="1">
    <source>
        <dbReference type="ARBA" id="ARBA00007837"/>
    </source>
</evidence>
<name>A0A554JA03_9BACT</name>
<accession>A0A554JA03</accession>
<evidence type="ECO:0000313" key="6">
    <source>
        <dbReference type="Proteomes" id="UP000319613"/>
    </source>
</evidence>